<accession>A0ABX8DWG1</accession>
<evidence type="ECO:0000259" key="8">
    <source>
        <dbReference type="PROSITE" id="PS50893"/>
    </source>
</evidence>
<dbReference type="Proteomes" id="UP000678154">
    <property type="component" value="Chromosome"/>
</dbReference>
<organism evidence="10 11">
    <name type="scientific">Pseudomonas qingdaonensis</name>
    <dbReference type="NCBI Taxonomy" id="2056231"/>
    <lineage>
        <taxon>Bacteria</taxon>
        <taxon>Pseudomonadati</taxon>
        <taxon>Pseudomonadota</taxon>
        <taxon>Gammaproteobacteria</taxon>
        <taxon>Pseudomonadales</taxon>
        <taxon>Pseudomonadaceae</taxon>
        <taxon>Pseudomonas</taxon>
    </lineage>
</organism>
<gene>
    <name evidence="10" type="primary">cydD</name>
    <name evidence="10" type="ORF">KH389_07085</name>
</gene>
<dbReference type="Pfam" id="PF00664">
    <property type="entry name" value="ABC_membrane"/>
    <property type="match status" value="1"/>
</dbReference>
<dbReference type="SUPFAM" id="SSF90123">
    <property type="entry name" value="ABC transporter transmembrane region"/>
    <property type="match status" value="1"/>
</dbReference>
<dbReference type="InterPro" id="IPR014216">
    <property type="entry name" value="ABC_transptr_CydD"/>
</dbReference>
<feature type="domain" description="ABC transmembrane type-1" evidence="9">
    <location>
        <begin position="31"/>
        <end position="314"/>
    </location>
</feature>
<evidence type="ECO:0000256" key="3">
    <source>
        <dbReference type="ARBA" id="ARBA00022741"/>
    </source>
</evidence>
<dbReference type="PANTHER" id="PTHR24221:SF261">
    <property type="entry name" value="GLUTATHIONE_L-CYSTEINE TRANSPORT SYSTEM ATP-BINDING_PERMEASE PROTEIN CYDD"/>
    <property type="match status" value="1"/>
</dbReference>
<name>A0ABX8DWG1_9PSED</name>
<feature type="transmembrane region" description="Helical" evidence="7">
    <location>
        <begin position="28"/>
        <end position="48"/>
    </location>
</feature>
<keyword evidence="5 7" id="KW-1133">Transmembrane helix</keyword>
<evidence type="ECO:0000256" key="6">
    <source>
        <dbReference type="ARBA" id="ARBA00023136"/>
    </source>
</evidence>
<dbReference type="Gene3D" id="1.20.1560.10">
    <property type="entry name" value="ABC transporter type 1, transmembrane domain"/>
    <property type="match status" value="1"/>
</dbReference>
<dbReference type="SUPFAM" id="SSF52540">
    <property type="entry name" value="P-loop containing nucleoside triphosphate hydrolases"/>
    <property type="match status" value="1"/>
</dbReference>
<feature type="transmembrane region" description="Helical" evidence="7">
    <location>
        <begin position="243"/>
        <end position="267"/>
    </location>
</feature>
<dbReference type="Gene3D" id="3.40.50.300">
    <property type="entry name" value="P-loop containing nucleotide triphosphate hydrolases"/>
    <property type="match status" value="1"/>
</dbReference>
<keyword evidence="2 7" id="KW-0812">Transmembrane</keyword>
<feature type="transmembrane region" description="Helical" evidence="7">
    <location>
        <begin position="60"/>
        <end position="77"/>
    </location>
</feature>
<dbReference type="InterPro" id="IPR003593">
    <property type="entry name" value="AAA+_ATPase"/>
</dbReference>
<feature type="transmembrane region" description="Helical" evidence="7">
    <location>
        <begin position="150"/>
        <end position="183"/>
    </location>
</feature>
<dbReference type="InterPro" id="IPR036640">
    <property type="entry name" value="ABC1_TM_sf"/>
</dbReference>
<comment type="subcellular location">
    <subcellularLocation>
        <location evidence="1">Cell membrane</location>
        <topology evidence="1">Multi-pass membrane protein</topology>
    </subcellularLocation>
</comment>
<evidence type="ECO:0000313" key="11">
    <source>
        <dbReference type="Proteomes" id="UP000678154"/>
    </source>
</evidence>
<dbReference type="PANTHER" id="PTHR24221">
    <property type="entry name" value="ATP-BINDING CASSETTE SUB-FAMILY B"/>
    <property type="match status" value="1"/>
</dbReference>
<dbReference type="InterPro" id="IPR003439">
    <property type="entry name" value="ABC_transporter-like_ATP-bd"/>
</dbReference>
<dbReference type="InterPro" id="IPR039421">
    <property type="entry name" value="Type_1_exporter"/>
</dbReference>
<dbReference type="SMART" id="SM00382">
    <property type="entry name" value="AAA"/>
    <property type="match status" value="1"/>
</dbReference>
<feature type="domain" description="ABC transporter" evidence="8">
    <location>
        <begin position="351"/>
        <end position="565"/>
    </location>
</feature>
<dbReference type="EMBL" id="CP074676">
    <property type="protein sequence ID" value="QVL20339.1"/>
    <property type="molecule type" value="Genomic_DNA"/>
</dbReference>
<keyword evidence="4" id="KW-0067">ATP-binding</keyword>
<keyword evidence="11" id="KW-1185">Reference proteome</keyword>
<dbReference type="NCBIfam" id="TIGR02857">
    <property type="entry name" value="CydD"/>
    <property type="match status" value="1"/>
</dbReference>
<dbReference type="InterPro" id="IPR011527">
    <property type="entry name" value="ABC1_TM_dom"/>
</dbReference>
<reference evidence="10 11" key="1">
    <citation type="journal article" date="2016" name="J. Hazard. Mater.">
        <title>A newly isolated Pseudomonas putida S-1 strain for batch-mode-propanethiol degradation and continuous treatment of propanethiol-containing waste gas.</title>
        <authorList>
            <person name="Chen D.Z."/>
            <person name="Sun Y.M."/>
            <person name="Han L.M."/>
            <person name="Chen J."/>
            <person name="Ye J.X."/>
            <person name="Chen J.M."/>
        </authorList>
    </citation>
    <scope>NUCLEOTIDE SEQUENCE [LARGE SCALE GENOMIC DNA]</scope>
    <source>
        <strain evidence="10 11">S-1</strain>
    </source>
</reference>
<dbReference type="PROSITE" id="PS50893">
    <property type="entry name" value="ABC_TRANSPORTER_2"/>
    <property type="match status" value="1"/>
</dbReference>
<sequence>MSRPQTAPAARQLHVAPDQYQADRTACAVHVAASLLWIIQAASIAWAAQGLMEGQGMARVWPAALALLLTGVIRSLAEAWASRRLFQKARTYLTVLREQAVTTLAARSPLDLRRVPAGEAASILAEQAESILPYLVRYLPVRQKLMMQPWLIAAAVAWYSWIAALVLLVAAPVIPLFMALVGWRAKAASEALLLEHGGMNAFLLDRLKGMTTLRALDAVPLTAGRLDAAALSLRQRTMRVLRIAFLSSAVLELFSALGVALVAVYIGFHLLGQVPYGTWGTPLTLGQGLFILLLAPAFFEPLRELSAVWHDRATGISALEALQSLGRRGSKLADVPSGAPSAPDTATQPLIVLNQVSLRHPGAAKPIIEDLSLVVGKGEWVALTGPSGSGKSSMLAALAGLLAVQAGTLQVGVPRKCIGWVSQQPHLFATSIARNVTLGRRFSREAVDRALVTACLDQVESARAGNFLGEGGVGLSGGENVRLALARVALDPQVELILADEPTAHLDRQAAAGVTAALLDIARNKTLVVATHDPLLIAAMARQISMDRAAPGSCGTPCREEAPCYPA</sequence>
<evidence type="ECO:0000256" key="2">
    <source>
        <dbReference type="ARBA" id="ARBA00022692"/>
    </source>
</evidence>
<evidence type="ECO:0000256" key="5">
    <source>
        <dbReference type="ARBA" id="ARBA00022989"/>
    </source>
</evidence>
<dbReference type="Pfam" id="PF00005">
    <property type="entry name" value="ABC_tran"/>
    <property type="match status" value="1"/>
</dbReference>
<dbReference type="PROSITE" id="PS50929">
    <property type="entry name" value="ABC_TM1F"/>
    <property type="match status" value="1"/>
</dbReference>
<dbReference type="InterPro" id="IPR027417">
    <property type="entry name" value="P-loop_NTPase"/>
</dbReference>
<proteinExistence type="predicted"/>
<evidence type="ECO:0000259" key="9">
    <source>
        <dbReference type="PROSITE" id="PS50929"/>
    </source>
</evidence>
<dbReference type="GeneID" id="87479998"/>
<evidence type="ECO:0000313" key="10">
    <source>
        <dbReference type="EMBL" id="QVL20339.1"/>
    </source>
</evidence>
<feature type="transmembrane region" description="Helical" evidence="7">
    <location>
        <begin position="279"/>
        <end position="299"/>
    </location>
</feature>
<keyword evidence="3" id="KW-0547">Nucleotide-binding</keyword>
<dbReference type="CDD" id="cd18584">
    <property type="entry name" value="ABC_6TM_AarD_CydD"/>
    <property type="match status" value="1"/>
</dbReference>
<evidence type="ECO:0000256" key="1">
    <source>
        <dbReference type="ARBA" id="ARBA00004651"/>
    </source>
</evidence>
<dbReference type="RefSeq" id="WP_213607133.1">
    <property type="nucleotide sequence ID" value="NZ_CP074676.1"/>
</dbReference>
<keyword evidence="6 7" id="KW-0472">Membrane</keyword>
<evidence type="ECO:0000256" key="7">
    <source>
        <dbReference type="SAM" id="Phobius"/>
    </source>
</evidence>
<protein>
    <submittedName>
        <fullName evidence="10">Thiol reductant ABC exporter subunit CydD</fullName>
    </submittedName>
</protein>
<evidence type="ECO:0000256" key="4">
    <source>
        <dbReference type="ARBA" id="ARBA00022840"/>
    </source>
</evidence>